<gene>
    <name evidence="9" type="ORF">ACFPCS_18965</name>
</gene>
<dbReference type="InterPro" id="IPR001036">
    <property type="entry name" value="Acrflvin-R"/>
</dbReference>
<accession>A0ABV9TNF9</accession>
<feature type="compositionally biased region" description="Low complexity" evidence="6">
    <location>
        <begin position="117"/>
        <end position="131"/>
    </location>
</feature>
<dbReference type="PRINTS" id="PR00702">
    <property type="entry name" value="ACRIFLAVINRP"/>
</dbReference>
<dbReference type="PROSITE" id="PS50156">
    <property type="entry name" value="SSD"/>
    <property type="match status" value="1"/>
</dbReference>
<keyword evidence="4 7" id="KW-1133">Transmembrane helix</keyword>
<dbReference type="PANTHER" id="PTHR33406:SF13">
    <property type="entry name" value="MEMBRANE PROTEIN YDFJ"/>
    <property type="match status" value="1"/>
</dbReference>
<feature type="transmembrane region" description="Helical" evidence="7">
    <location>
        <begin position="613"/>
        <end position="634"/>
    </location>
</feature>
<evidence type="ECO:0000256" key="6">
    <source>
        <dbReference type="SAM" id="MobiDB-lite"/>
    </source>
</evidence>
<reference evidence="10" key="1">
    <citation type="journal article" date="2019" name="Int. J. Syst. Evol. Microbiol.">
        <title>The Global Catalogue of Microorganisms (GCM) 10K type strain sequencing project: providing services to taxonomists for standard genome sequencing and annotation.</title>
        <authorList>
            <consortium name="The Broad Institute Genomics Platform"/>
            <consortium name="The Broad Institute Genome Sequencing Center for Infectious Disease"/>
            <person name="Wu L."/>
            <person name="Ma J."/>
        </authorList>
    </citation>
    <scope>NUCLEOTIDE SEQUENCE [LARGE SCALE GENOMIC DNA]</scope>
    <source>
        <strain evidence="10">CGMCC 4.6946</strain>
    </source>
</reference>
<keyword evidence="3 7" id="KW-0812">Transmembrane</keyword>
<keyword evidence="5 7" id="KW-0472">Membrane</keyword>
<dbReference type="InterPro" id="IPR004869">
    <property type="entry name" value="MMPL_dom"/>
</dbReference>
<feature type="transmembrane region" description="Helical" evidence="7">
    <location>
        <begin position="328"/>
        <end position="356"/>
    </location>
</feature>
<dbReference type="InterPro" id="IPR050545">
    <property type="entry name" value="Mycobact_MmpL"/>
</dbReference>
<feature type="region of interest" description="Disordered" evidence="6">
    <location>
        <begin position="117"/>
        <end position="162"/>
    </location>
</feature>
<comment type="subcellular location">
    <subcellularLocation>
        <location evidence="1">Cell membrane</location>
        <topology evidence="1">Multi-pass membrane protein</topology>
    </subcellularLocation>
</comment>
<evidence type="ECO:0000256" key="3">
    <source>
        <dbReference type="ARBA" id="ARBA00022692"/>
    </source>
</evidence>
<dbReference type="PANTHER" id="PTHR33406">
    <property type="entry name" value="MEMBRANE PROTEIN MJ1562-RELATED"/>
    <property type="match status" value="1"/>
</dbReference>
<dbReference type="EMBL" id="JBHSIW010000036">
    <property type="protein sequence ID" value="MFC4905641.1"/>
    <property type="molecule type" value="Genomic_DNA"/>
</dbReference>
<keyword evidence="10" id="KW-1185">Reference proteome</keyword>
<feature type="transmembrane region" description="Helical" evidence="7">
    <location>
        <begin position="362"/>
        <end position="387"/>
    </location>
</feature>
<feature type="transmembrane region" description="Helical" evidence="7">
    <location>
        <begin position="646"/>
        <end position="665"/>
    </location>
</feature>
<feature type="transmembrane region" description="Helical" evidence="7">
    <location>
        <begin position="289"/>
        <end position="307"/>
    </location>
</feature>
<proteinExistence type="predicted"/>
<feature type="transmembrane region" description="Helical" evidence="7">
    <location>
        <begin position="726"/>
        <end position="750"/>
    </location>
</feature>
<dbReference type="Pfam" id="PF03176">
    <property type="entry name" value="MMPL"/>
    <property type="match status" value="2"/>
</dbReference>
<evidence type="ECO:0000256" key="7">
    <source>
        <dbReference type="SAM" id="Phobius"/>
    </source>
</evidence>
<dbReference type="InterPro" id="IPR000731">
    <property type="entry name" value="SSD"/>
</dbReference>
<feature type="transmembrane region" description="Helical" evidence="7">
    <location>
        <begin position="20"/>
        <end position="39"/>
    </location>
</feature>
<dbReference type="Gene3D" id="1.20.1640.10">
    <property type="entry name" value="Multidrug efflux transporter AcrB transmembrane domain"/>
    <property type="match status" value="2"/>
</dbReference>
<feature type="transmembrane region" description="Helical" evidence="7">
    <location>
        <begin position="236"/>
        <end position="269"/>
    </location>
</feature>
<evidence type="ECO:0000256" key="4">
    <source>
        <dbReference type="ARBA" id="ARBA00022989"/>
    </source>
</evidence>
<evidence type="ECO:0000313" key="9">
    <source>
        <dbReference type="EMBL" id="MFC4905641.1"/>
    </source>
</evidence>
<evidence type="ECO:0000259" key="8">
    <source>
        <dbReference type="PROSITE" id="PS50156"/>
    </source>
</evidence>
<dbReference type="RefSeq" id="WP_277552266.1">
    <property type="nucleotide sequence ID" value="NZ_JARAMH010000025.1"/>
</dbReference>
<evidence type="ECO:0000256" key="1">
    <source>
        <dbReference type="ARBA" id="ARBA00004651"/>
    </source>
</evidence>
<feature type="domain" description="SSD" evidence="8">
    <location>
        <begin position="253"/>
        <end position="386"/>
    </location>
</feature>
<comment type="caution">
    <text evidence="9">The sequence shown here is derived from an EMBL/GenBank/DDBJ whole genome shotgun (WGS) entry which is preliminary data.</text>
</comment>
<sequence length="795" mass="82475">MSTFLYRLGRTAFGRPWLFIAGWLTVLAVVIGTVAVNGVSVSSDMKIEGTEAQSVLDRVSTELPEASGGQASVVFTVPDGERLDTAERLAAISDTVNDVYALEKVVNPLDLAPAAPGEGAAGAGQQNAPGAPGEGAAGAGQQNAPGTPAAGPEQGQAPPYQPLVVDGAPVPGVLVSSDGQVALFQFQFTVASTSLTDEDVTSVVEVVERAEEGTEISALPSDSLKALEVPVGMGEVIGLAVAALVLVLTLGSLIAAGLPLITALIGVGIGVGGAYALSTVVEMNSATPVLGLMVGLAVGIDYALFVVNRQRRLILDRGLTAQEAAGRAVGTAGSAVFFAGLTVIIALTALTVIGIAMLSTMALVAASTVALAVLIALTLLPALLGLVGERICSDKARARSRAKVEAESHSVADHWVKGVIRFRWPVIAGVVALLGVMAIPAADMNLGIPSGATANQDTAARQSYEAVSQGFGEGFNGPLLVTAEPTDTAGGVTPELTAKLIGEFQDRDDIVLAAPVGVNEAGDLAVFSVIPTSGPSDEATRDLVKSLREPDNAIAQNNQVQLGVTGFTAIGIDMSDKLASVLPLYLGIIIVLSVLILLLVFRSVIVPIKATAGFLLSILATFGATTAVFQWGWLSGLFGVDTGGPLMSFMPIMVTGILYGLAMDYEVFLVSSMREAHIHGQEARQSVVHGFDQASRVVVAAAIIMISVFSGFIFSHDVMIKQIGFALAVGILIDAFIVRLTLVPALMAVFGERAWWLPRWLDRLLPDLDIEGDKLLAMLNQQPEATDRDKIEVRT</sequence>
<keyword evidence="2" id="KW-1003">Cell membrane</keyword>
<organism evidence="9 10">
    <name type="scientific">Kocuria oceani</name>
    <dbReference type="NCBI Taxonomy" id="988827"/>
    <lineage>
        <taxon>Bacteria</taxon>
        <taxon>Bacillati</taxon>
        <taxon>Actinomycetota</taxon>
        <taxon>Actinomycetes</taxon>
        <taxon>Micrococcales</taxon>
        <taxon>Micrococcaceae</taxon>
        <taxon>Kocuria</taxon>
    </lineage>
</organism>
<evidence type="ECO:0000256" key="2">
    <source>
        <dbReference type="ARBA" id="ARBA00022475"/>
    </source>
</evidence>
<feature type="transmembrane region" description="Helical" evidence="7">
    <location>
        <begin position="694"/>
        <end position="714"/>
    </location>
</feature>
<feature type="transmembrane region" description="Helical" evidence="7">
    <location>
        <begin position="582"/>
        <end position="601"/>
    </location>
</feature>
<name>A0ABV9TNF9_9MICC</name>
<evidence type="ECO:0000256" key="5">
    <source>
        <dbReference type="ARBA" id="ARBA00023136"/>
    </source>
</evidence>
<dbReference type="SUPFAM" id="SSF82866">
    <property type="entry name" value="Multidrug efflux transporter AcrB transmembrane domain"/>
    <property type="match status" value="2"/>
</dbReference>
<feature type="transmembrane region" description="Helical" evidence="7">
    <location>
        <begin position="424"/>
        <end position="442"/>
    </location>
</feature>
<feature type="compositionally biased region" description="Low complexity" evidence="6">
    <location>
        <begin position="139"/>
        <end position="158"/>
    </location>
</feature>
<protein>
    <submittedName>
        <fullName evidence="9">MMPL family transporter</fullName>
    </submittedName>
</protein>
<evidence type="ECO:0000313" key="10">
    <source>
        <dbReference type="Proteomes" id="UP001595797"/>
    </source>
</evidence>
<dbReference type="Proteomes" id="UP001595797">
    <property type="component" value="Unassembled WGS sequence"/>
</dbReference>